<dbReference type="Pfam" id="PF01609">
    <property type="entry name" value="DDE_Tnp_1"/>
    <property type="match status" value="1"/>
</dbReference>
<feature type="domain" description="Transposase IS4-like" evidence="3">
    <location>
        <begin position="195"/>
        <end position="419"/>
    </location>
</feature>
<dbReference type="SUPFAM" id="SSF53098">
    <property type="entry name" value="Ribonuclease H-like"/>
    <property type="match status" value="1"/>
</dbReference>
<reference evidence="4 5" key="1">
    <citation type="submission" date="2018-05" db="EMBL/GenBank/DDBJ databases">
        <title>Draft genome of Methanospirillum stamsii Pt1.</title>
        <authorList>
            <person name="Dueholm M.S."/>
            <person name="Nielsen P.H."/>
            <person name="Bakmann L.F."/>
            <person name="Otzen D.E."/>
        </authorList>
    </citation>
    <scope>NUCLEOTIDE SEQUENCE [LARGE SCALE GENOMIC DNA]</scope>
    <source>
        <strain evidence="4 5">Pt1</strain>
    </source>
</reference>
<evidence type="ECO:0000256" key="2">
    <source>
        <dbReference type="SAM" id="Phobius"/>
    </source>
</evidence>
<dbReference type="InterPro" id="IPR012337">
    <property type="entry name" value="RNaseH-like_sf"/>
</dbReference>
<proteinExistence type="predicted"/>
<dbReference type="EMBL" id="QGMZ01000023">
    <property type="protein sequence ID" value="PWR72960.1"/>
    <property type="molecule type" value="Genomic_DNA"/>
</dbReference>
<keyword evidence="2" id="KW-0812">Transmembrane</keyword>
<sequence>MEEWATEWLAEERRKGKKCLEIKYIQGKPYVYYSTSTYDRETKKTKKISRYIGRLTPDRGLLAKGSTRPSQDTHPHSLSLPRPKSVFEYGNARFLGDEFMEMVTVLKEAFPEHWEEIVALVFTRVSGYLPLKRVKSTWEKLDNVLKISPDCSPKNLSTTLRSIGDDKIGQDIVFKHLWQENHHLIYDLSFVFSLSDNLAFAEWGRNHNEIALPQVNMALFSGLETGLPVMIRVIPGSVKDVKTLLPSMDEIKLTNAILIVDRGFVSDEVLEGIFDRNCSAVVPQRRNSNWYNTRIHLTDRFIYHKRLIRGGKREINGKIIYLFEDKDLELEENKTLFELVEKGNITQEEAKIREKKAGRILFVSNVDKSPQEIYELYKTRDLVERHFDTLKNEIQADVMYLGDRSAIFGHLFIGFLCLYLYCRLMILIKREGLTAQYSPKDVLLAFSKVMRITYDGFDQVTEVPKKVRELEKKLKLNLFPN</sequence>
<evidence type="ECO:0000313" key="4">
    <source>
        <dbReference type="EMBL" id="PWR72960.1"/>
    </source>
</evidence>
<dbReference type="GeneID" id="97610214"/>
<protein>
    <recommendedName>
        <fullName evidence="3">Transposase IS4-like domain-containing protein</fullName>
    </recommendedName>
</protein>
<feature type="transmembrane region" description="Helical" evidence="2">
    <location>
        <begin position="407"/>
        <end position="428"/>
    </location>
</feature>
<dbReference type="InterPro" id="IPR002559">
    <property type="entry name" value="Transposase_11"/>
</dbReference>
<dbReference type="GO" id="GO:0004803">
    <property type="term" value="F:transposase activity"/>
    <property type="evidence" value="ECO:0007669"/>
    <property type="project" value="InterPro"/>
</dbReference>
<dbReference type="GO" id="GO:0006313">
    <property type="term" value="P:DNA transposition"/>
    <property type="evidence" value="ECO:0007669"/>
    <property type="project" value="InterPro"/>
</dbReference>
<dbReference type="GO" id="GO:0003677">
    <property type="term" value="F:DNA binding"/>
    <property type="evidence" value="ECO:0007669"/>
    <property type="project" value="InterPro"/>
</dbReference>
<feature type="region of interest" description="Disordered" evidence="1">
    <location>
        <begin position="59"/>
        <end position="82"/>
    </location>
</feature>
<dbReference type="AlphaFoldDB" id="A0A2V2N331"/>
<evidence type="ECO:0000259" key="3">
    <source>
        <dbReference type="Pfam" id="PF01609"/>
    </source>
</evidence>
<evidence type="ECO:0000313" key="5">
    <source>
        <dbReference type="Proteomes" id="UP000245934"/>
    </source>
</evidence>
<evidence type="ECO:0000256" key="1">
    <source>
        <dbReference type="SAM" id="MobiDB-lite"/>
    </source>
</evidence>
<gene>
    <name evidence="4" type="ORF">DLD82_11515</name>
</gene>
<dbReference type="Proteomes" id="UP000245934">
    <property type="component" value="Unassembled WGS sequence"/>
</dbReference>
<name>A0A2V2N331_9EURY</name>
<dbReference type="PANTHER" id="PTHR34614:SF2">
    <property type="entry name" value="TRANSPOSASE IS4-LIKE DOMAIN-CONTAINING PROTEIN"/>
    <property type="match status" value="1"/>
</dbReference>
<keyword evidence="2" id="KW-1133">Transmembrane helix</keyword>
<dbReference type="OrthoDB" id="136106at2157"/>
<organism evidence="4 5">
    <name type="scientific">Methanospirillum stamsii</name>
    <dbReference type="NCBI Taxonomy" id="1277351"/>
    <lineage>
        <taxon>Archaea</taxon>
        <taxon>Methanobacteriati</taxon>
        <taxon>Methanobacteriota</taxon>
        <taxon>Stenosarchaea group</taxon>
        <taxon>Methanomicrobia</taxon>
        <taxon>Methanomicrobiales</taxon>
        <taxon>Methanospirillaceae</taxon>
        <taxon>Methanospirillum</taxon>
    </lineage>
</organism>
<dbReference type="PANTHER" id="PTHR34614">
    <property type="match status" value="1"/>
</dbReference>
<keyword evidence="5" id="KW-1185">Reference proteome</keyword>
<accession>A0A2V2N331</accession>
<comment type="caution">
    <text evidence="4">The sequence shown here is derived from an EMBL/GenBank/DDBJ whole genome shotgun (WGS) entry which is preliminary data.</text>
</comment>
<keyword evidence="2" id="KW-0472">Membrane</keyword>
<dbReference type="RefSeq" id="WP_109941275.1">
    <property type="nucleotide sequence ID" value="NZ_CP176366.1"/>
</dbReference>